<evidence type="ECO:0000259" key="1">
    <source>
        <dbReference type="Pfam" id="PF12647"/>
    </source>
</evidence>
<evidence type="ECO:0000313" key="3">
    <source>
        <dbReference type="Proteomes" id="UP000824074"/>
    </source>
</evidence>
<dbReference type="Proteomes" id="UP000824074">
    <property type="component" value="Unassembled WGS sequence"/>
</dbReference>
<dbReference type="EMBL" id="DVMT01000004">
    <property type="protein sequence ID" value="HIU39739.1"/>
    <property type="molecule type" value="Genomic_DNA"/>
</dbReference>
<comment type="caution">
    <text evidence="2">The sequence shown here is derived from an EMBL/GenBank/DDBJ whole genome shotgun (WGS) entry which is preliminary data.</text>
</comment>
<name>A0A9D1IPF3_9FIRM</name>
<dbReference type="Pfam" id="PF12647">
    <property type="entry name" value="RNHCP"/>
    <property type="match status" value="1"/>
</dbReference>
<gene>
    <name evidence="2" type="ORF">IAB68_00345</name>
</gene>
<organism evidence="2 3">
    <name type="scientific">Candidatus Aphodocola excrementigallinarum</name>
    <dbReference type="NCBI Taxonomy" id="2840670"/>
    <lineage>
        <taxon>Bacteria</taxon>
        <taxon>Bacillati</taxon>
        <taxon>Bacillota</taxon>
        <taxon>Bacilli</taxon>
        <taxon>Candidatus Aphodocola</taxon>
    </lineage>
</organism>
<dbReference type="InterPro" id="IPR024439">
    <property type="entry name" value="RNHCP"/>
</dbReference>
<reference evidence="2" key="1">
    <citation type="submission" date="2020-10" db="EMBL/GenBank/DDBJ databases">
        <authorList>
            <person name="Gilroy R."/>
        </authorList>
    </citation>
    <scope>NUCLEOTIDE SEQUENCE</scope>
    <source>
        <strain evidence="2">CHK193-30670</strain>
    </source>
</reference>
<protein>
    <submittedName>
        <fullName evidence="2">RNHCP domain-containing protein</fullName>
    </submittedName>
</protein>
<reference evidence="2" key="2">
    <citation type="journal article" date="2021" name="PeerJ">
        <title>Extensive microbial diversity within the chicken gut microbiome revealed by metagenomics and culture.</title>
        <authorList>
            <person name="Gilroy R."/>
            <person name="Ravi A."/>
            <person name="Getino M."/>
            <person name="Pursley I."/>
            <person name="Horton D.L."/>
            <person name="Alikhan N.F."/>
            <person name="Baker D."/>
            <person name="Gharbi K."/>
            <person name="Hall N."/>
            <person name="Watson M."/>
            <person name="Adriaenssens E.M."/>
            <person name="Foster-Nyarko E."/>
            <person name="Jarju S."/>
            <person name="Secka A."/>
            <person name="Antonio M."/>
            <person name="Oren A."/>
            <person name="Chaudhuri R.R."/>
            <person name="La Ragione R."/>
            <person name="Hildebrand F."/>
            <person name="Pallen M.J."/>
        </authorList>
    </citation>
    <scope>NUCLEOTIDE SEQUENCE</scope>
    <source>
        <strain evidence="2">CHK193-30670</strain>
    </source>
</reference>
<evidence type="ECO:0000313" key="2">
    <source>
        <dbReference type="EMBL" id="HIU39739.1"/>
    </source>
</evidence>
<sequence length="95" mass="11084">MLDEAFICEKCGKKVEKLNYSARDHCPYCLYSKHVDINPGDRQNNCRGLLKPIDIEKFKNTYKIIYKCEKCGEIHKNIIAKDDDMDKIIEISKKA</sequence>
<feature type="domain" description="RNHCP" evidence="1">
    <location>
        <begin position="4"/>
        <end position="88"/>
    </location>
</feature>
<proteinExistence type="predicted"/>
<dbReference type="AlphaFoldDB" id="A0A9D1IPF3"/>
<accession>A0A9D1IPF3</accession>